<reference evidence="3" key="1">
    <citation type="submission" date="2016-06" db="UniProtKB">
        <authorList>
            <consortium name="WormBaseParasite"/>
        </authorList>
    </citation>
    <scope>IDENTIFICATION</scope>
</reference>
<name>A0A183UEQ5_TOXCA</name>
<keyword evidence="2" id="KW-1185">Reference proteome</keyword>
<evidence type="ECO:0000313" key="3">
    <source>
        <dbReference type="WBParaSite" id="TCNE_0000697501-mRNA-1"/>
    </source>
</evidence>
<dbReference type="WBParaSite" id="TCNE_0000697501-mRNA-1">
    <property type="protein sequence ID" value="TCNE_0000697501-mRNA-1"/>
    <property type="gene ID" value="TCNE_0000697501"/>
</dbReference>
<gene>
    <name evidence="1" type="ORF">TCNE_LOCUS6975</name>
</gene>
<dbReference type="Proteomes" id="UP000050794">
    <property type="component" value="Unassembled WGS sequence"/>
</dbReference>
<proteinExistence type="predicted"/>
<evidence type="ECO:0000313" key="1">
    <source>
        <dbReference type="EMBL" id="VDM38296.1"/>
    </source>
</evidence>
<protein>
    <submittedName>
        <fullName evidence="3">PH domain-containing protein</fullName>
    </submittedName>
</protein>
<sequence>MNGDLVNALSGPIFTSDTTTGPALMACTNESVKREEWIQKLNSNHVGSCAPTICSHIFIRTGENWLRKECSLW</sequence>
<evidence type="ECO:0000313" key="2">
    <source>
        <dbReference type="Proteomes" id="UP000050794"/>
    </source>
</evidence>
<organism evidence="2 3">
    <name type="scientific">Toxocara canis</name>
    <name type="common">Canine roundworm</name>
    <dbReference type="NCBI Taxonomy" id="6265"/>
    <lineage>
        <taxon>Eukaryota</taxon>
        <taxon>Metazoa</taxon>
        <taxon>Ecdysozoa</taxon>
        <taxon>Nematoda</taxon>
        <taxon>Chromadorea</taxon>
        <taxon>Rhabditida</taxon>
        <taxon>Spirurina</taxon>
        <taxon>Ascaridomorpha</taxon>
        <taxon>Ascaridoidea</taxon>
        <taxon>Toxocaridae</taxon>
        <taxon>Toxocara</taxon>
    </lineage>
</organism>
<dbReference type="EMBL" id="UYWY01019590">
    <property type="protein sequence ID" value="VDM38296.1"/>
    <property type="molecule type" value="Genomic_DNA"/>
</dbReference>
<reference evidence="1 2" key="2">
    <citation type="submission" date="2018-11" db="EMBL/GenBank/DDBJ databases">
        <authorList>
            <consortium name="Pathogen Informatics"/>
        </authorList>
    </citation>
    <scope>NUCLEOTIDE SEQUENCE [LARGE SCALE GENOMIC DNA]</scope>
</reference>
<accession>A0A183UEQ5</accession>
<dbReference type="AlphaFoldDB" id="A0A183UEQ5"/>